<keyword evidence="8" id="KW-0812">Transmembrane</keyword>
<name>A0A285PPD4_9FIRM</name>
<dbReference type="InterPro" id="IPR038063">
    <property type="entry name" value="Transpep_catalytic_dom"/>
</dbReference>
<dbReference type="PANTHER" id="PTHR30582:SF33">
    <property type="entry name" value="EXPORTED PROTEIN"/>
    <property type="match status" value="1"/>
</dbReference>
<dbReference type="SUPFAM" id="SSF141523">
    <property type="entry name" value="L,D-transpeptidase catalytic domain-like"/>
    <property type="match status" value="1"/>
</dbReference>
<sequence length="486" mass="53890">MSDNTQTKNAASGSNATRNRRSNKKAASNTGKIIVAVILILLIAVYGGGVYYYSNHFPHNTVINHVKVGEMDTAAAEKAFTDDLASHKISLKEKKRTEVIDANDVGTVINVGSQITDLHDSMNPWLWFTNLFGEKKYTVKLDVTYDEAKLEEVVNNLECFKKENVTAPKSAYIKAGDSQFEIVPEVLGNTVKKKALLQLIGTDLSTGITKIDLEKENLYKLPKYYAKDQAVTDALAKANKYASGTITYDFDYTKETLDYNTSKDWVKISKDFKVTLDESKVGDYIEKLGSKYNTMGSSRPFTTAYGSKINVYGGDYGWKIYFDKEKAQLIKELKSGKDVEREPVYSYKARCRKSAKNDIGNSYVEVSISNQEVWLFVNGECKVNSSVVTGDPTKGHQTYTGVYALTYKQRNATLTGPNAGGGSYSSKVSFWMPFNGGQGLHDATWRSSFGGSIYRGNGSHGCVNCPYSTAAVLYKYVEEGFPVIVY</sequence>
<keyword evidence="4 6" id="KW-0573">Peptidoglycan synthesis</keyword>
<feature type="active site" description="Nucleophile" evidence="6">
    <location>
        <position position="462"/>
    </location>
</feature>
<dbReference type="RefSeq" id="WP_096239349.1">
    <property type="nucleotide sequence ID" value="NZ_LT907978.1"/>
</dbReference>
<reference evidence="11" key="1">
    <citation type="submission" date="2017-09" db="EMBL/GenBank/DDBJ databases">
        <authorList>
            <person name="Shetty A S."/>
        </authorList>
    </citation>
    <scope>NUCLEOTIDE SEQUENCE [LARGE SCALE GENOMIC DNA]</scope>
</reference>
<dbReference type="InterPro" id="IPR022029">
    <property type="entry name" value="YoaR-like_PG-bd"/>
</dbReference>
<dbReference type="PANTHER" id="PTHR30582">
    <property type="entry name" value="L,D-TRANSPEPTIDASE"/>
    <property type="match status" value="1"/>
</dbReference>
<dbReference type="InterPro" id="IPR005490">
    <property type="entry name" value="LD_TPept_cat_dom"/>
</dbReference>
<dbReference type="AlphaFoldDB" id="A0A285PPD4"/>
<dbReference type="GO" id="GO:0018104">
    <property type="term" value="P:peptidoglycan-protein cross-linking"/>
    <property type="evidence" value="ECO:0007669"/>
    <property type="project" value="TreeGrafter"/>
</dbReference>
<organism evidence="10 11">
    <name type="scientific">Anaerobutyricum hallii</name>
    <dbReference type="NCBI Taxonomy" id="39488"/>
    <lineage>
        <taxon>Bacteria</taxon>
        <taxon>Bacillati</taxon>
        <taxon>Bacillota</taxon>
        <taxon>Clostridia</taxon>
        <taxon>Lachnospirales</taxon>
        <taxon>Lachnospiraceae</taxon>
        <taxon>Anaerobutyricum</taxon>
    </lineage>
</organism>
<dbReference type="InterPro" id="IPR050979">
    <property type="entry name" value="LD-transpeptidase"/>
</dbReference>
<feature type="compositionally biased region" description="Polar residues" evidence="7">
    <location>
        <begin position="1"/>
        <end position="17"/>
    </location>
</feature>
<evidence type="ECO:0000256" key="5">
    <source>
        <dbReference type="ARBA" id="ARBA00023316"/>
    </source>
</evidence>
<dbReference type="CDD" id="cd16913">
    <property type="entry name" value="YkuD_like"/>
    <property type="match status" value="1"/>
</dbReference>
<dbReference type="EC" id="2.-.-.-" evidence="10"/>
<keyword evidence="2 10" id="KW-0808">Transferase</keyword>
<dbReference type="EMBL" id="LT907978">
    <property type="protein sequence ID" value="SOB71471.1"/>
    <property type="molecule type" value="Genomic_DNA"/>
</dbReference>
<dbReference type="Gene3D" id="2.40.440.10">
    <property type="entry name" value="L,D-transpeptidase catalytic domain-like"/>
    <property type="match status" value="1"/>
</dbReference>
<keyword evidence="3 6" id="KW-0133">Cell shape</keyword>
<evidence type="ECO:0000313" key="11">
    <source>
        <dbReference type="Proteomes" id="UP000217549"/>
    </source>
</evidence>
<keyword evidence="8" id="KW-1133">Transmembrane helix</keyword>
<dbReference type="SUPFAM" id="SSF143985">
    <property type="entry name" value="L,D-transpeptidase pre-catalytic domain-like"/>
    <property type="match status" value="1"/>
</dbReference>
<protein>
    <submittedName>
        <fullName evidence="10">L,D-transpeptidase catalytic domain</fullName>
        <ecNumber evidence="10">2.-.-.-</ecNumber>
    </submittedName>
</protein>
<dbReference type="Pfam" id="PF03734">
    <property type="entry name" value="YkuD"/>
    <property type="match status" value="1"/>
</dbReference>
<feature type="region of interest" description="Disordered" evidence="7">
    <location>
        <begin position="1"/>
        <end position="25"/>
    </location>
</feature>
<dbReference type="Proteomes" id="UP000217549">
    <property type="component" value="Chromosome I"/>
</dbReference>
<evidence type="ECO:0000256" key="3">
    <source>
        <dbReference type="ARBA" id="ARBA00022960"/>
    </source>
</evidence>
<gene>
    <name evidence="10" type="ORF">EHLA_0724</name>
</gene>
<dbReference type="GO" id="GO:0071972">
    <property type="term" value="F:peptidoglycan L,D-transpeptidase activity"/>
    <property type="evidence" value="ECO:0007669"/>
    <property type="project" value="TreeGrafter"/>
</dbReference>
<dbReference type="GO" id="GO:0008360">
    <property type="term" value="P:regulation of cell shape"/>
    <property type="evidence" value="ECO:0007669"/>
    <property type="project" value="UniProtKB-UniRule"/>
</dbReference>
<dbReference type="InterPro" id="IPR038054">
    <property type="entry name" value="LD_TPept-like_central_sf"/>
</dbReference>
<dbReference type="PROSITE" id="PS52029">
    <property type="entry name" value="LD_TPASE"/>
    <property type="match status" value="1"/>
</dbReference>
<evidence type="ECO:0000259" key="9">
    <source>
        <dbReference type="PROSITE" id="PS52029"/>
    </source>
</evidence>
<dbReference type="GO" id="GO:0005576">
    <property type="term" value="C:extracellular region"/>
    <property type="evidence" value="ECO:0007669"/>
    <property type="project" value="TreeGrafter"/>
</dbReference>
<dbReference type="KEGG" id="ehl:EHLA_0724"/>
<evidence type="ECO:0000256" key="4">
    <source>
        <dbReference type="ARBA" id="ARBA00022984"/>
    </source>
</evidence>
<feature type="active site" description="Proton donor/acceptor" evidence="6">
    <location>
        <position position="441"/>
    </location>
</feature>
<accession>A0A285PPD4</accession>
<feature type="transmembrane region" description="Helical" evidence="8">
    <location>
        <begin position="33"/>
        <end position="53"/>
    </location>
</feature>
<proteinExistence type="predicted"/>
<evidence type="ECO:0000313" key="10">
    <source>
        <dbReference type="EMBL" id="SOB71471.1"/>
    </source>
</evidence>
<evidence type="ECO:0000256" key="2">
    <source>
        <dbReference type="ARBA" id="ARBA00022679"/>
    </source>
</evidence>
<comment type="pathway">
    <text evidence="1 6">Cell wall biogenesis; peptidoglycan biosynthesis.</text>
</comment>
<keyword evidence="8" id="KW-0472">Membrane</keyword>
<dbReference type="UniPathway" id="UPA00219"/>
<evidence type="ECO:0000256" key="6">
    <source>
        <dbReference type="PROSITE-ProRule" id="PRU01373"/>
    </source>
</evidence>
<dbReference type="GO" id="GO:0016740">
    <property type="term" value="F:transferase activity"/>
    <property type="evidence" value="ECO:0007669"/>
    <property type="project" value="UniProtKB-KW"/>
</dbReference>
<evidence type="ECO:0000256" key="1">
    <source>
        <dbReference type="ARBA" id="ARBA00004752"/>
    </source>
</evidence>
<dbReference type="GO" id="GO:0071555">
    <property type="term" value="P:cell wall organization"/>
    <property type="evidence" value="ECO:0007669"/>
    <property type="project" value="UniProtKB-UniRule"/>
</dbReference>
<evidence type="ECO:0000256" key="8">
    <source>
        <dbReference type="SAM" id="Phobius"/>
    </source>
</evidence>
<dbReference type="Pfam" id="PF12229">
    <property type="entry name" value="PG_binding_4"/>
    <property type="match status" value="2"/>
</dbReference>
<feature type="domain" description="L,D-TPase catalytic" evidence="9">
    <location>
        <begin position="362"/>
        <end position="486"/>
    </location>
</feature>
<keyword evidence="11" id="KW-1185">Reference proteome</keyword>
<evidence type="ECO:0000256" key="7">
    <source>
        <dbReference type="SAM" id="MobiDB-lite"/>
    </source>
</evidence>
<keyword evidence="5 6" id="KW-0961">Cell wall biogenesis/degradation</keyword>
<dbReference type="Gene3D" id="3.10.20.800">
    <property type="match status" value="1"/>
</dbReference>